<keyword evidence="6" id="KW-1185">Reference proteome</keyword>
<protein>
    <recommendedName>
        <fullName evidence="4">DH domain-containing protein</fullName>
    </recommendedName>
</protein>
<evidence type="ECO:0000256" key="2">
    <source>
        <dbReference type="SAM" id="Coils"/>
    </source>
</evidence>
<evidence type="ECO:0000256" key="1">
    <source>
        <dbReference type="ARBA" id="ARBA00022771"/>
    </source>
</evidence>
<proteinExistence type="predicted"/>
<dbReference type="EMBL" id="JAHRIN010020047">
    <property type="protein sequence ID" value="MEQ2198624.1"/>
    <property type="molecule type" value="Genomic_DNA"/>
</dbReference>
<sequence length="427" mass="49320">MFDSWCTPVTSYCVELMQTELHHIQTLTVMSEVFRRGMLEELQLDWDCVARIFPCLDPLLLFHRNLFKALQECRQAATQAENSRNYLIHHIGDIRDIITAVDLMVGKYERFQELQEVLARFETKSFAKLKNDKVFRKQDLNSKHRTLQHKGLLYWKTATGRLKETLLGQDQQICHSLEEKLQLYAELTELTLRAPESVPHCHLLVGPAQYIDTEAPHQASSLLTAALREEQQCLFEAERLRCEREELEVQLQEYQQSLDRLREGQRSVERDKERIEAQQRLLQSWRHSRQSSLPITIPLDGYKVATHSRTGSFDGKCSLFKNESGLFSSLQQNHLHHPTNYNRQHALSTQKKNPDSPPLSSGCAPDRSLSASLYNSLNTLLSQTHSKQPLYGNNHSCTRSSVDCLHPFSSRVASQQRSNNSRTYRCS</sequence>
<organism evidence="5 6">
    <name type="scientific">Xenoophorus captivus</name>
    <dbReference type="NCBI Taxonomy" id="1517983"/>
    <lineage>
        <taxon>Eukaryota</taxon>
        <taxon>Metazoa</taxon>
        <taxon>Chordata</taxon>
        <taxon>Craniata</taxon>
        <taxon>Vertebrata</taxon>
        <taxon>Euteleostomi</taxon>
        <taxon>Actinopterygii</taxon>
        <taxon>Neopterygii</taxon>
        <taxon>Teleostei</taxon>
        <taxon>Neoteleostei</taxon>
        <taxon>Acanthomorphata</taxon>
        <taxon>Ovalentaria</taxon>
        <taxon>Atherinomorphae</taxon>
        <taxon>Cyprinodontiformes</taxon>
        <taxon>Goodeidae</taxon>
        <taxon>Xenoophorus</taxon>
    </lineage>
</organism>
<dbReference type="PROSITE" id="PS50010">
    <property type="entry name" value="DH_2"/>
    <property type="match status" value="1"/>
</dbReference>
<evidence type="ECO:0000313" key="5">
    <source>
        <dbReference type="EMBL" id="MEQ2198624.1"/>
    </source>
</evidence>
<evidence type="ECO:0000256" key="3">
    <source>
        <dbReference type="SAM" id="MobiDB-lite"/>
    </source>
</evidence>
<dbReference type="InterPro" id="IPR035899">
    <property type="entry name" value="DBL_dom_sf"/>
</dbReference>
<name>A0ABV0QS30_9TELE</name>
<keyword evidence="1" id="KW-0862">Zinc</keyword>
<dbReference type="Proteomes" id="UP001434883">
    <property type="component" value="Unassembled WGS sequence"/>
</dbReference>
<dbReference type="PANTHER" id="PTHR13944">
    <property type="entry name" value="AGAP007712-PA"/>
    <property type="match status" value="1"/>
</dbReference>
<dbReference type="SUPFAM" id="SSF48065">
    <property type="entry name" value="DBL homology domain (DH-domain)"/>
    <property type="match status" value="1"/>
</dbReference>
<keyword evidence="1" id="KW-0479">Metal-binding</keyword>
<keyword evidence="2" id="KW-0175">Coiled coil</keyword>
<evidence type="ECO:0000313" key="6">
    <source>
        <dbReference type="Proteomes" id="UP001434883"/>
    </source>
</evidence>
<comment type="caution">
    <text evidence="5">The sequence shown here is derived from an EMBL/GenBank/DDBJ whole genome shotgun (WGS) entry which is preliminary data.</text>
</comment>
<feature type="region of interest" description="Disordered" evidence="3">
    <location>
        <begin position="343"/>
        <end position="365"/>
    </location>
</feature>
<accession>A0ABV0QS30</accession>
<keyword evidence="1" id="KW-0863">Zinc-finger</keyword>
<dbReference type="Gene3D" id="1.10.287.2510">
    <property type="match status" value="1"/>
</dbReference>
<dbReference type="Pfam" id="PF00621">
    <property type="entry name" value="RhoGEF"/>
    <property type="match status" value="1"/>
</dbReference>
<dbReference type="PANTHER" id="PTHR13944:SF22">
    <property type="entry name" value="RHO GUANINE NUCLEOTIDE EXCHANGE FACTOR 28"/>
    <property type="match status" value="1"/>
</dbReference>
<reference evidence="5 6" key="1">
    <citation type="submission" date="2021-06" db="EMBL/GenBank/DDBJ databases">
        <authorList>
            <person name="Palmer J.M."/>
        </authorList>
    </citation>
    <scope>NUCLEOTIDE SEQUENCE [LARGE SCALE GENOMIC DNA]</scope>
    <source>
        <strain evidence="5 6">XC_2019</strain>
        <tissue evidence="5">Muscle</tissue>
    </source>
</reference>
<evidence type="ECO:0000259" key="4">
    <source>
        <dbReference type="PROSITE" id="PS50010"/>
    </source>
</evidence>
<feature type="domain" description="DH" evidence="4">
    <location>
        <begin position="15"/>
        <end position="94"/>
    </location>
</feature>
<dbReference type="InterPro" id="IPR000219">
    <property type="entry name" value="DH_dom"/>
</dbReference>
<dbReference type="InterPro" id="IPR051632">
    <property type="entry name" value="Rho_GEF"/>
</dbReference>
<gene>
    <name evidence="5" type="ORF">XENOCAPTIV_015645</name>
</gene>
<feature type="coiled-coil region" evidence="2">
    <location>
        <begin position="237"/>
        <end position="278"/>
    </location>
</feature>